<dbReference type="EMBL" id="BOMV01000092">
    <property type="protein sequence ID" value="GIF00880.1"/>
    <property type="molecule type" value="Genomic_DNA"/>
</dbReference>
<feature type="transmembrane region" description="Helical" evidence="1">
    <location>
        <begin position="122"/>
        <end position="145"/>
    </location>
</feature>
<dbReference type="PANTHER" id="PTHR11328:SF39">
    <property type="entry name" value="2,3-DIHYDROXYPROPANE-1-SULFONATE EXPORTER-RELATED"/>
    <property type="match status" value="1"/>
</dbReference>
<feature type="transmembrane region" description="Helical" evidence="1">
    <location>
        <begin position="89"/>
        <end position="110"/>
    </location>
</feature>
<sequence length="459" mass="49375">MTTTTAPATARKLRPLQFLGYAAGDAANNLAFSMTSFFLLIYYTDVVGISASAAGTLFLVIRVWDGFADIFAGRVVDKTMTRWGKFRPFFLFAGLPALLLSVATFTLPGLAADSGLELVLAYLTYGLLGLAYSLVNIPYGSLAAAMTQHPGERAKLASFRMIGTAVTIIMLAFVVSPQIQQYRGDPDGFQRSLLITTAVFAMVGFALYLLLFATAREAVQRDVPHVSARQSFTTLRSNKPLVMLCLASLAFLTALFSLQTVQVYYARDVLGNANLLTALTVLSVGAIFLVAPLMPRLVRGIGKKKAFLSFGVVGVLAGIGISLSPPSTPWVPMTFFGIMGIATAGINTLMWALEADTVEYGEWKTGVRTEGITYALFSFTRKLGQAIGGAIAAYAIAFGGYVGGAPNQNEQALDAIRYASGFIPVVFILLGILIFFRYPLTEQTFATMVAETRARRAVH</sequence>
<keyword evidence="1" id="KW-1133">Transmembrane helix</keyword>
<feature type="transmembrane region" description="Helical" evidence="1">
    <location>
        <begin position="306"/>
        <end position="324"/>
    </location>
</feature>
<evidence type="ECO:0000313" key="2">
    <source>
        <dbReference type="EMBL" id="GIF00880.1"/>
    </source>
</evidence>
<reference evidence="2" key="1">
    <citation type="submission" date="2021-01" db="EMBL/GenBank/DDBJ databases">
        <title>Whole genome shotgun sequence of Actinoplanes rishiriensis NBRC 108556.</title>
        <authorList>
            <person name="Komaki H."/>
            <person name="Tamura T."/>
        </authorList>
    </citation>
    <scope>NUCLEOTIDE SEQUENCE</scope>
    <source>
        <strain evidence="2">NBRC 108556</strain>
    </source>
</reference>
<feature type="transmembrane region" description="Helical" evidence="1">
    <location>
        <begin position="383"/>
        <end position="403"/>
    </location>
</feature>
<dbReference type="Proteomes" id="UP000636960">
    <property type="component" value="Unassembled WGS sequence"/>
</dbReference>
<keyword evidence="1" id="KW-0472">Membrane</keyword>
<dbReference type="GO" id="GO:0006814">
    <property type="term" value="P:sodium ion transport"/>
    <property type="evidence" value="ECO:0007669"/>
    <property type="project" value="InterPro"/>
</dbReference>
<keyword evidence="1" id="KW-0812">Transmembrane</keyword>
<organism evidence="2 3">
    <name type="scientific">Paractinoplanes rishiriensis</name>
    <dbReference type="NCBI Taxonomy" id="1050105"/>
    <lineage>
        <taxon>Bacteria</taxon>
        <taxon>Bacillati</taxon>
        <taxon>Actinomycetota</taxon>
        <taxon>Actinomycetes</taxon>
        <taxon>Micromonosporales</taxon>
        <taxon>Micromonosporaceae</taxon>
        <taxon>Paractinoplanes</taxon>
    </lineage>
</organism>
<name>A0A919K908_9ACTN</name>
<comment type="caution">
    <text evidence="2">The sequence shown here is derived from an EMBL/GenBank/DDBJ whole genome shotgun (WGS) entry which is preliminary data.</text>
</comment>
<dbReference type="PANTHER" id="PTHR11328">
    <property type="entry name" value="MAJOR FACILITATOR SUPERFAMILY DOMAIN-CONTAINING PROTEIN"/>
    <property type="match status" value="1"/>
</dbReference>
<keyword evidence="3" id="KW-1185">Reference proteome</keyword>
<dbReference type="InterPro" id="IPR039672">
    <property type="entry name" value="MFS_2"/>
</dbReference>
<dbReference type="AlphaFoldDB" id="A0A919K908"/>
<dbReference type="InterPro" id="IPR001927">
    <property type="entry name" value="Na/Gal_symport"/>
</dbReference>
<feature type="transmembrane region" description="Helical" evidence="1">
    <location>
        <begin position="415"/>
        <end position="436"/>
    </location>
</feature>
<dbReference type="SUPFAM" id="SSF103473">
    <property type="entry name" value="MFS general substrate transporter"/>
    <property type="match status" value="1"/>
</dbReference>
<feature type="transmembrane region" description="Helical" evidence="1">
    <location>
        <begin position="273"/>
        <end position="294"/>
    </location>
</feature>
<feature type="transmembrane region" description="Helical" evidence="1">
    <location>
        <begin position="191"/>
        <end position="211"/>
    </location>
</feature>
<feature type="transmembrane region" description="Helical" evidence="1">
    <location>
        <begin position="157"/>
        <end position="179"/>
    </location>
</feature>
<dbReference type="Gene3D" id="1.20.1250.20">
    <property type="entry name" value="MFS general substrate transporter like domains"/>
    <property type="match status" value="2"/>
</dbReference>
<evidence type="ECO:0000313" key="3">
    <source>
        <dbReference type="Proteomes" id="UP000636960"/>
    </source>
</evidence>
<dbReference type="RefSeq" id="WP_203789120.1">
    <property type="nucleotide sequence ID" value="NZ_BOMV01000092.1"/>
</dbReference>
<dbReference type="GO" id="GO:0008643">
    <property type="term" value="P:carbohydrate transport"/>
    <property type="evidence" value="ECO:0007669"/>
    <property type="project" value="InterPro"/>
</dbReference>
<gene>
    <name evidence="2" type="ORF">Ari01nite_83440</name>
</gene>
<dbReference type="CDD" id="cd17332">
    <property type="entry name" value="MFS_MelB_like"/>
    <property type="match status" value="1"/>
</dbReference>
<feature type="transmembrane region" description="Helical" evidence="1">
    <location>
        <begin position="330"/>
        <end position="353"/>
    </location>
</feature>
<accession>A0A919K908</accession>
<dbReference type="GO" id="GO:0005886">
    <property type="term" value="C:plasma membrane"/>
    <property type="evidence" value="ECO:0007669"/>
    <property type="project" value="TreeGrafter"/>
</dbReference>
<evidence type="ECO:0000256" key="1">
    <source>
        <dbReference type="SAM" id="Phobius"/>
    </source>
</evidence>
<dbReference type="NCBIfam" id="TIGR00792">
    <property type="entry name" value="gph"/>
    <property type="match status" value="1"/>
</dbReference>
<feature type="transmembrane region" description="Helical" evidence="1">
    <location>
        <begin position="49"/>
        <end position="68"/>
    </location>
</feature>
<protein>
    <submittedName>
        <fullName evidence="2">Glucuronide transporter</fullName>
    </submittedName>
</protein>
<feature type="transmembrane region" description="Helical" evidence="1">
    <location>
        <begin position="241"/>
        <end position="261"/>
    </location>
</feature>
<dbReference type="GO" id="GO:0015293">
    <property type="term" value="F:symporter activity"/>
    <property type="evidence" value="ECO:0007669"/>
    <property type="project" value="InterPro"/>
</dbReference>
<dbReference type="Pfam" id="PF13347">
    <property type="entry name" value="MFS_2"/>
    <property type="match status" value="1"/>
</dbReference>
<proteinExistence type="predicted"/>
<dbReference type="InterPro" id="IPR036259">
    <property type="entry name" value="MFS_trans_sf"/>
</dbReference>